<dbReference type="PANTHER" id="PTHR42714:SF2">
    <property type="entry name" value="TRNA MODIFICATION GTPASE GTPBP3, MITOCHONDRIAL"/>
    <property type="match status" value="1"/>
</dbReference>
<evidence type="ECO:0000313" key="5">
    <source>
        <dbReference type="Proteomes" id="UP000005953"/>
    </source>
</evidence>
<dbReference type="GO" id="GO:0005829">
    <property type="term" value="C:cytosol"/>
    <property type="evidence" value="ECO:0007669"/>
    <property type="project" value="TreeGrafter"/>
</dbReference>
<evidence type="ECO:0000313" key="4">
    <source>
        <dbReference type="EMBL" id="EAR09120.1"/>
    </source>
</evidence>
<dbReference type="GO" id="GO:0005525">
    <property type="term" value="F:GTP binding"/>
    <property type="evidence" value="ECO:0007669"/>
    <property type="project" value="InterPro"/>
</dbReference>
<accession>A4BFM5</accession>
<dbReference type="InterPro" id="IPR027417">
    <property type="entry name" value="P-loop_NTPase"/>
</dbReference>
<gene>
    <name evidence="4" type="ORF">MED297_17298</name>
</gene>
<reference evidence="4 5" key="1">
    <citation type="submission" date="2006-02" db="EMBL/GenBank/DDBJ databases">
        <authorList>
            <person name="Pinhassi J."/>
            <person name="Pedros-Alio C."/>
            <person name="Ferriera S."/>
            <person name="Johnson J."/>
            <person name="Kravitz S."/>
            <person name="Halpern A."/>
            <person name="Remington K."/>
            <person name="Beeson K."/>
            <person name="Tran B."/>
            <person name="Rogers Y.-H."/>
            <person name="Friedman R."/>
            <person name="Venter J.C."/>
        </authorList>
    </citation>
    <scope>NUCLEOTIDE SEQUENCE [LARGE SCALE GENOMIC DNA]</scope>
    <source>
        <strain evidence="4 5">MED297</strain>
    </source>
</reference>
<evidence type="ECO:0000259" key="3">
    <source>
        <dbReference type="Pfam" id="PF01926"/>
    </source>
</evidence>
<dbReference type="PANTHER" id="PTHR42714">
    <property type="entry name" value="TRNA MODIFICATION GTPASE GTPBP3"/>
    <property type="match status" value="1"/>
</dbReference>
<dbReference type="GO" id="GO:0030488">
    <property type="term" value="P:tRNA methylation"/>
    <property type="evidence" value="ECO:0007669"/>
    <property type="project" value="TreeGrafter"/>
</dbReference>
<evidence type="ECO:0000256" key="2">
    <source>
        <dbReference type="SAM" id="Phobius"/>
    </source>
</evidence>
<keyword evidence="5" id="KW-1185">Reference proteome</keyword>
<feature type="transmembrane region" description="Helical" evidence="2">
    <location>
        <begin position="48"/>
        <end position="68"/>
    </location>
</feature>
<dbReference type="SUPFAM" id="SSF52540">
    <property type="entry name" value="P-loop containing nucleoside triphosphate hydrolases"/>
    <property type="match status" value="1"/>
</dbReference>
<keyword evidence="2" id="KW-1133">Transmembrane helix</keyword>
<feature type="domain" description="G" evidence="3">
    <location>
        <begin position="285"/>
        <end position="396"/>
    </location>
</feature>
<protein>
    <recommendedName>
        <fullName evidence="3">G domain-containing protein</fullName>
    </recommendedName>
</protein>
<dbReference type="InterPro" id="IPR006073">
    <property type="entry name" value="GTP-bd"/>
</dbReference>
<organism evidence="4 5">
    <name type="scientific">Reinekea blandensis MED297</name>
    <dbReference type="NCBI Taxonomy" id="314283"/>
    <lineage>
        <taxon>Bacteria</taxon>
        <taxon>Pseudomonadati</taxon>
        <taxon>Pseudomonadota</taxon>
        <taxon>Gammaproteobacteria</taxon>
        <taxon>Oceanospirillales</taxon>
        <taxon>Saccharospirillaceae</taxon>
        <taxon>Reinekea</taxon>
    </lineage>
</organism>
<sequence>MTKTTRITKTLLSDTRWLLPFLLFGLIAPVLTLLVFGMIYVIQNGHWLMLLVIFVATFLIGYLMSVVIHYRQMKSVDQSVQDMSIEASENWSEFDHSVWQAQNIWLEEQLKASSEWTELLPVAQTLLQNIAHAYNKGDFDFSVVETLALIEEISRRYRVEIRESLPFVENLKLSYVKYGYDKRETLKTGLSAYKVMSDAHRIYRLLNPVSAVTGEIRRAIFGDLFNKINSASQMKLKKYLLQEVASVGIDLYSGRFVISDSELVPSEVANADKQRQAPALEPLRLCLVGQVSSGKSSVVNALTQSVDAEVNRLPSTDRVVTYQCRKHNADTEPNNTEPDDGTDVLTLVDLPGLDGQQKTSDRVLSEVVNADVVLWLLKANQPSRALDVEFKAQLDDYFQQPANRSRRRPVVIGVLNQIDLLKPASEWQPPYDYEQPKSLKERLIADALAYNAEQLNLQTLIPVCVAEQKTHFNTELLMSLINEHYADGVQIQLNRRRLSSDNRASMKKQLQRAGRLSQSLFKVMKEGHPRG</sequence>
<dbReference type="GO" id="GO:0002098">
    <property type="term" value="P:tRNA wobble uridine modification"/>
    <property type="evidence" value="ECO:0007669"/>
    <property type="project" value="TreeGrafter"/>
</dbReference>
<feature type="transmembrane region" description="Helical" evidence="2">
    <location>
        <begin position="21"/>
        <end position="42"/>
    </location>
</feature>
<keyword evidence="2" id="KW-0812">Transmembrane</keyword>
<keyword evidence="2" id="KW-0472">Membrane</keyword>
<keyword evidence="1" id="KW-0963">Cytoplasm</keyword>
<comment type="caution">
    <text evidence="4">The sequence shown here is derived from an EMBL/GenBank/DDBJ whole genome shotgun (WGS) entry which is preliminary data.</text>
</comment>
<dbReference type="EMBL" id="AAOE01000013">
    <property type="protein sequence ID" value="EAR09120.1"/>
    <property type="molecule type" value="Genomic_DNA"/>
</dbReference>
<dbReference type="OrthoDB" id="238366at2"/>
<evidence type="ECO:0000256" key="1">
    <source>
        <dbReference type="ARBA" id="ARBA00022490"/>
    </source>
</evidence>
<dbReference type="STRING" id="314283.MED297_17298"/>
<dbReference type="AlphaFoldDB" id="A4BFM5"/>
<proteinExistence type="predicted"/>
<dbReference type="RefSeq" id="WP_008043847.1">
    <property type="nucleotide sequence ID" value="NZ_CH724150.1"/>
</dbReference>
<dbReference type="HOGENOM" id="CLU_028661_0_0_6"/>
<dbReference type="Gene3D" id="3.40.50.300">
    <property type="entry name" value="P-loop containing nucleotide triphosphate hydrolases"/>
    <property type="match status" value="1"/>
</dbReference>
<dbReference type="Proteomes" id="UP000005953">
    <property type="component" value="Unassembled WGS sequence"/>
</dbReference>
<dbReference type="Pfam" id="PF01926">
    <property type="entry name" value="MMR_HSR1"/>
    <property type="match status" value="1"/>
</dbReference>
<name>A4BFM5_9GAMM</name>